<gene>
    <name evidence="2" type="ORF">PoB_007339100</name>
</gene>
<keyword evidence="3" id="KW-1185">Reference proteome</keyword>
<name>A0AAV4DSK2_9GAST</name>
<reference evidence="2 3" key="1">
    <citation type="journal article" date="2021" name="Elife">
        <title>Chloroplast acquisition without the gene transfer in kleptoplastic sea slugs, Plakobranchus ocellatus.</title>
        <authorList>
            <person name="Maeda T."/>
            <person name="Takahashi S."/>
            <person name="Yoshida T."/>
            <person name="Shimamura S."/>
            <person name="Takaki Y."/>
            <person name="Nagai Y."/>
            <person name="Toyoda A."/>
            <person name="Suzuki Y."/>
            <person name="Arimoto A."/>
            <person name="Ishii H."/>
            <person name="Satoh N."/>
            <person name="Nishiyama T."/>
            <person name="Hasebe M."/>
            <person name="Maruyama T."/>
            <person name="Minagawa J."/>
            <person name="Obokata J."/>
            <person name="Shigenobu S."/>
        </authorList>
    </citation>
    <scope>NUCLEOTIDE SEQUENCE [LARGE SCALE GENOMIC DNA]</scope>
</reference>
<proteinExistence type="predicted"/>
<sequence length="75" mass="8248">MWWDVLRLPVNGYAVNDDDDNVDDGCVGTFGGGDGDGGSGDGDEDENSGGRRRTSERTDFRFFKVQERNQLASWG</sequence>
<organism evidence="2 3">
    <name type="scientific">Plakobranchus ocellatus</name>
    <dbReference type="NCBI Taxonomy" id="259542"/>
    <lineage>
        <taxon>Eukaryota</taxon>
        <taxon>Metazoa</taxon>
        <taxon>Spiralia</taxon>
        <taxon>Lophotrochozoa</taxon>
        <taxon>Mollusca</taxon>
        <taxon>Gastropoda</taxon>
        <taxon>Heterobranchia</taxon>
        <taxon>Euthyneura</taxon>
        <taxon>Panpulmonata</taxon>
        <taxon>Sacoglossa</taxon>
        <taxon>Placobranchoidea</taxon>
        <taxon>Plakobranchidae</taxon>
        <taxon>Plakobranchus</taxon>
    </lineage>
</organism>
<comment type="caution">
    <text evidence="2">The sequence shown here is derived from an EMBL/GenBank/DDBJ whole genome shotgun (WGS) entry which is preliminary data.</text>
</comment>
<dbReference type="EMBL" id="BLXT01008234">
    <property type="protein sequence ID" value="GFO46886.1"/>
    <property type="molecule type" value="Genomic_DNA"/>
</dbReference>
<dbReference type="AlphaFoldDB" id="A0AAV4DSK2"/>
<protein>
    <submittedName>
        <fullName evidence="2">Uncharacterized protein</fullName>
    </submittedName>
</protein>
<dbReference type="Proteomes" id="UP000735302">
    <property type="component" value="Unassembled WGS sequence"/>
</dbReference>
<feature type="compositionally biased region" description="Gly residues" evidence="1">
    <location>
        <begin position="28"/>
        <end position="40"/>
    </location>
</feature>
<evidence type="ECO:0000256" key="1">
    <source>
        <dbReference type="SAM" id="MobiDB-lite"/>
    </source>
</evidence>
<evidence type="ECO:0000313" key="2">
    <source>
        <dbReference type="EMBL" id="GFO46886.1"/>
    </source>
</evidence>
<accession>A0AAV4DSK2</accession>
<feature type="region of interest" description="Disordered" evidence="1">
    <location>
        <begin position="17"/>
        <end position="58"/>
    </location>
</feature>
<evidence type="ECO:0000313" key="3">
    <source>
        <dbReference type="Proteomes" id="UP000735302"/>
    </source>
</evidence>